<dbReference type="RefSeq" id="WP_030250948.1">
    <property type="nucleotide sequence ID" value="NZ_JBHEZZ010000001.1"/>
</dbReference>
<protein>
    <submittedName>
        <fullName evidence="1">Uncharacterized protein</fullName>
    </submittedName>
</protein>
<evidence type="ECO:0000313" key="1">
    <source>
        <dbReference type="EMBL" id="MFC1400125.1"/>
    </source>
</evidence>
<organism evidence="1 2">
    <name type="scientific">Streptacidiphilus cavernicola</name>
    <dbReference type="NCBI Taxonomy" id="3342716"/>
    <lineage>
        <taxon>Bacteria</taxon>
        <taxon>Bacillati</taxon>
        <taxon>Actinomycetota</taxon>
        <taxon>Actinomycetes</taxon>
        <taxon>Kitasatosporales</taxon>
        <taxon>Streptomycetaceae</taxon>
        <taxon>Streptacidiphilus</taxon>
    </lineage>
</organism>
<sequence>MTMPQPYPTLDLDLDDLPLLDSPWSVRFALGTRGRTALEVYNAGLLLDILVARPLAADLLRGARRASSNGRPSVLAWGHLPPDGIPPAVLCTQRNHTRQPAEAITAAGSFWLATLEGCFDRVTVTRRDGTSERLRVRAGWSR</sequence>
<comment type="caution">
    <text evidence="1">The sequence shown here is derived from an EMBL/GenBank/DDBJ whole genome shotgun (WGS) entry which is preliminary data.</text>
</comment>
<proteinExistence type="predicted"/>
<evidence type="ECO:0000313" key="2">
    <source>
        <dbReference type="Proteomes" id="UP001592528"/>
    </source>
</evidence>
<gene>
    <name evidence="1" type="ORF">ACEZDJ_02345</name>
</gene>
<dbReference type="EMBL" id="JBHEZZ010000001">
    <property type="protein sequence ID" value="MFC1400125.1"/>
    <property type="molecule type" value="Genomic_DNA"/>
</dbReference>
<reference evidence="1 2" key="1">
    <citation type="submission" date="2024-09" db="EMBL/GenBank/DDBJ databases">
        <authorList>
            <person name="Lee S.D."/>
        </authorList>
    </citation>
    <scope>NUCLEOTIDE SEQUENCE [LARGE SCALE GENOMIC DNA]</scope>
    <source>
        <strain evidence="1 2">N1-5</strain>
    </source>
</reference>
<dbReference type="Proteomes" id="UP001592528">
    <property type="component" value="Unassembled WGS sequence"/>
</dbReference>
<keyword evidence="2" id="KW-1185">Reference proteome</keyword>
<accession>A0ABV6UFA0</accession>
<name>A0ABV6UFA0_9ACTN</name>